<dbReference type="InterPro" id="IPR003115">
    <property type="entry name" value="ParB_N"/>
</dbReference>
<evidence type="ECO:0000313" key="2">
    <source>
        <dbReference type="EMBL" id="DAF97624.1"/>
    </source>
</evidence>
<dbReference type="GO" id="GO:0045881">
    <property type="term" value="P:positive regulation of sporulation resulting in formation of a cellular spore"/>
    <property type="evidence" value="ECO:0007669"/>
    <property type="project" value="TreeGrafter"/>
</dbReference>
<dbReference type="InterPro" id="IPR050336">
    <property type="entry name" value="Chromosome_partition/occlusion"/>
</dbReference>
<dbReference type="PANTHER" id="PTHR33375:SF1">
    <property type="entry name" value="CHROMOSOME-PARTITIONING PROTEIN PARB-RELATED"/>
    <property type="match status" value="1"/>
</dbReference>
<feature type="domain" description="ParB-like N-terminal" evidence="1">
    <location>
        <begin position="18"/>
        <end position="104"/>
    </location>
</feature>
<name>A0A8S5USZ7_9CAUD</name>
<dbReference type="EMBL" id="BK016135">
    <property type="protein sequence ID" value="DAF97624.1"/>
    <property type="molecule type" value="Genomic_DNA"/>
</dbReference>
<organism evidence="2">
    <name type="scientific">Siphoviridae sp. ct4fm14</name>
    <dbReference type="NCBI Taxonomy" id="2825331"/>
    <lineage>
        <taxon>Viruses</taxon>
        <taxon>Duplodnaviria</taxon>
        <taxon>Heunggongvirae</taxon>
        <taxon>Uroviricota</taxon>
        <taxon>Caudoviricetes</taxon>
    </lineage>
</organism>
<dbReference type="GO" id="GO:0007059">
    <property type="term" value="P:chromosome segregation"/>
    <property type="evidence" value="ECO:0007669"/>
    <property type="project" value="TreeGrafter"/>
</dbReference>
<sequence length="366" mass="40514">MSKRAKDKTVRISAEELITVPVAELVPYEHNARTHSDEQVERLRRSLREFGFVAPILIDEERRVIAGHGRLLAAQAEGMESVPCVRVGSLTEAQRRAYILADNRLAEDAGWDEETLRFELDEIAALDFDVSLTGFDVEPGKPIHVREHDRAAAGEGEEPPEAKAAGYKLKELFLCNPFSVLDCKTAEWQGRKRAWLDLGIRSEAGRDDNLTDACDSLDYIEGTCDKMAPGTSIFDPALCELMYRWFCPDGGSILDPFAGGSVRGIVAGRLGYRYFGNDIRPEQVTANEDNAREVPVLEPPRWSCGDSRDLGALAGGQSYDMVFSCPPLLRPGDLQRRSGRPQQYDLGGLPHGISGDHCRVLQAAER</sequence>
<dbReference type="Gene3D" id="3.40.50.150">
    <property type="entry name" value="Vaccinia Virus protein VP39"/>
    <property type="match status" value="1"/>
</dbReference>
<reference evidence="2" key="1">
    <citation type="journal article" date="2021" name="Proc. Natl. Acad. Sci. U.S.A.">
        <title>A Catalog of Tens of Thousands of Viruses from Human Metagenomes Reveals Hidden Associations with Chronic Diseases.</title>
        <authorList>
            <person name="Tisza M.J."/>
            <person name="Buck C.B."/>
        </authorList>
    </citation>
    <scope>NUCLEOTIDE SEQUENCE</scope>
    <source>
        <strain evidence="2">Ct4fm14</strain>
    </source>
</reference>
<keyword evidence="2" id="KW-0808">Transferase</keyword>
<evidence type="ECO:0000259" key="1">
    <source>
        <dbReference type="SMART" id="SM00470"/>
    </source>
</evidence>
<dbReference type="GO" id="GO:0032259">
    <property type="term" value="P:methylation"/>
    <property type="evidence" value="ECO:0007669"/>
    <property type="project" value="UniProtKB-KW"/>
</dbReference>
<dbReference type="Gene3D" id="3.90.1530.10">
    <property type="entry name" value="Conserved hypothetical protein from pyrococcus furiosus pfu- 392566-001, ParB domain"/>
    <property type="match status" value="1"/>
</dbReference>
<proteinExistence type="predicted"/>
<dbReference type="GO" id="GO:0008168">
    <property type="term" value="F:methyltransferase activity"/>
    <property type="evidence" value="ECO:0007669"/>
    <property type="project" value="UniProtKB-KW"/>
</dbReference>
<accession>A0A8S5USZ7</accession>
<dbReference type="InterPro" id="IPR029063">
    <property type="entry name" value="SAM-dependent_MTases_sf"/>
</dbReference>
<dbReference type="SMART" id="SM00470">
    <property type="entry name" value="ParB"/>
    <property type="match status" value="1"/>
</dbReference>
<dbReference type="SUPFAM" id="SSF110849">
    <property type="entry name" value="ParB/Sulfiredoxin"/>
    <property type="match status" value="1"/>
</dbReference>
<dbReference type="CDD" id="cd16403">
    <property type="entry name" value="ParB_N_like_MT"/>
    <property type="match status" value="1"/>
</dbReference>
<protein>
    <submittedName>
        <fullName evidence="2">Putative modification methylase</fullName>
    </submittedName>
</protein>
<dbReference type="PANTHER" id="PTHR33375">
    <property type="entry name" value="CHROMOSOME-PARTITIONING PROTEIN PARB-RELATED"/>
    <property type="match status" value="1"/>
</dbReference>
<dbReference type="Pfam" id="PF02195">
    <property type="entry name" value="ParB_N"/>
    <property type="match status" value="1"/>
</dbReference>
<dbReference type="CDD" id="cd02440">
    <property type="entry name" value="AdoMet_MTases"/>
    <property type="match status" value="1"/>
</dbReference>
<dbReference type="SUPFAM" id="SSF53335">
    <property type="entry name" value="S-adenosyl-L-methionine-dependent methyltransferases"/>
    <property type="match status" value="1"/>
</dbReference>
<keyword evidence="2" id="KW-0489">Methyltransferase</keyword>
<dbReference type="InterPro" id="IPR036086">
    <property type="entry name" value="ParB/Sulfiredoxin_sf"/>
</dbReference>